<sequence>MRRLSALFLLSASWLALSSSVTAADRSQIKPGVRSEIHFQGSIPQNSNEQYQMRLSDLEAPAPYDLSQETFEVLVPKGYKDNDPHGLFIWISPGGKASFGAEWEKVLADEKLIFVSAVDAGNNRETPDRIRLAVDANHHLRQMFQINPARVYIAGHSGGARIASMIGVAYADMFTGAACFMGVNFFRDTQGKEGMAYPLRYVPAMEIAVIAQQHSRFALVTGDKDSNLDNTLAVYEQGFQQQGFKGARVFQIPGQGHGLPDDRWLKKVIQFLDTGK</sequence>
<dbReference type="STRING" id="48467.SAMN02745166_01314"/>
<organism evidence="2 3">
    <name type="scientific">Prosthecobacter debontii</name>
    <dbReference type="NCBI Taxonomy" id="48467"/>
    <lineage>
        <taxon>Bacteria</taxon>
        <taxon>Pseudomonadati</taxon>
        <taxon>Verrucomicrobiota</taxon>
        <taxon>Verrucomicrobiia</taxon>
        <taxon>Verrucomicrobiales</taxon>
        <taxon>Verrucomicrobiaceae</taxon>
        <taxon>Prosthecobacter</taxon>
    </lineage>
</organism>
<dbReference type="SUPFAM" id="SSF53474">
    <property type="entry name" value="alpha/beta-Hydrolases"/>
    <property type="match status" value="1"/>
</dbReference>
<evidence type="ECO:0000313" key="3">
    <source>
        <dbReference type="Proteomes" id="UP000190774"/>
    </source>
</evidence>
<evidence type="ECO:0000313" key="2">
    <source>
        <dbReference type="EMBL" id="SKA86571.1"/>
    </source>
</evidence>
<dbReference type="InterPro" id="IPR029058">
    <property type="entry name" value="AB_hydrolase_fold"/>
</dbReference>
<reference evidence="3" key="1">
    <citation type="submission" date="2017-02" db="EMBL/GenBank/DDBJ databases">
        <authorList>
            <person name="Varghese N."/>
            <person name="Submissions S."/>
        </authorList>
    </citation>
    <scope>NUCLEOTIDE SEQUENCE [LARGE SCALE GENOMIC DNA]</scope>
    <source>
        <strain evidence="3">ATCC 700200</strain>
    </source>
</reference>
<feature type="signal peptide" evidence="1">
    <location>
        <begin position="1"/>
        <end position="23"/>
    </location>
</feature>
<feature type="chain" id="PRO_5012617274" evidence="1">
    <location>
        <begin position="24"/>
        <end position="276"/>
    </location>
</feature>
<dbReference type="Proteomes" id="UP000190774">
    <property type="component" value="Unassembled WGS sequence"/>
</dbReference>
<gene>
    <name evidence="2" type="ORF">SAMN02745166_01314</name>
</gene>
<dbReference type="OrthoDB" id="5291933at2"/>
<dbReference type="AlphaFoldDB" id="A0A1T4XC87"/>
<evidence type="ECO:0000256" key="1">
    <source>
        <dbReference type="SAM" id="SignalP"/>
    </source>
</evidence>
<dbReference type="EMBL" id="FUYE01000003">
    <property type="protein sequence ID" value="SKA86571.1"/>
    <property type="molecule type" value="Genomic_DNA"/>
</dbReference>
<name>A0A1T4XC87_9BACT</name>
<proteinExistence type="predicted"/>
<keyword evidence="1" id="KW-0732">Signal</keyword>
<keyword evidence="3" id="KW-1185">Reference proteome</keyword>
<dbReference type="Gene3D" id="3.40.50.1820">
    <property type="entry name" value="alpha/beta hydrolase"/>
    <property type="match status" value="1"/>
</dbReference>
<dbReference type="RefSeq" id="WP_078812503.1">
    <property type="nucleotide sequence ID" value="NZ_FUYE01000003.1"/>
</dbReference>
<protein>
    <submittedName>
        <fullName evidence="2">Esterase PHB depolymerase</fullName>
    </submittedName>
</protein>
<accession>A0A1T4XC87</accession>